<evidence type="ECO:0000256" key="2">
    <source>
        <dbReference type="SAM" id="SignalP"/>
    </source>
</evidence>
<proteinExistence type="predicted"/>
<feature type="region of interest" description="Disordered" evidence="1">
    <location>
        <begin position="144"/>
        <end position="184"/>
    </location>
</feature>
<name>A0A9W7BQ58_9STRA</name>
<sequence>MKAVTVVMLAASVAETVAYPSYLACSADLVVGGVGMNGPAISSTARTVSFSRDGTPLVCGTDTYVPGEVLTLSISSASNRYLFEVSGGALISGGSCSGRREDSNNLSVTMPSTGTVGAWAGWAEGSSAVVKISALCELDSGTLAPTAPPTTAPTPAPTVASTPSPLPAGFTASPTGQPTAELVPEPNVDGGFASRTAAGNLSILLVCGLSAYFL</sequence>
<feature type="signal peptide" evidence="2">
    <location>
        <begin position="1"/>
        <end position="18"/>
    </location>
</feature>
<comment type="caution">
    <text evidence="3">The sequence shown here is derived from an EMBL/GenBank/DDBJ whole genome shotgun (WGS) entry which is preliminary data.</text>
</comment>
<evidence type="ECO:0000313" key="4">
    <source>
        <dbReference type="Proteomes" id="UP001165160"/>
    </source>
</evidence>
<accession>A0A9W7BQ58</accession>
<evidence type="ECO:0000256" key="1">
    <source>
        <dbReference type="SAM" id="MobiDB-lite"/>
    </source>
</evidence>
<feature type="chain" id="PRO_5040762801" evidence="2">
    <location>
        <begin position="19"/>
        <end position="214"/>
    </location>
</feature>
<protein>
    <submittedName>
        <fullName evidence="3">Uncharacterized protein</fullName>
    </submittedName>
</protein>
<dbReference type="EMBL" id="BRXX01000159">
    <property type="protein sequence ID" value="GMH94724.1"/>
    <property type="molecule type" value="Genomic_DNA"/>
</dbReference>
<feature type="compositionally biased region" description="Pro residues" evidence="1">
    <location>
        <begin position="146"/>
        <end position="156"/>
    </location>
</feature>
<evidence type="ECO:0000313" key="3">
    <source>
        <dbReference type="EMBL" id="GMH94724.1"/>
    </source>
</evidence>
<dbReference type="Proteomes" id="UP001165160">
    <property type="component" value="Unassembled WGS sequence"/>
</dbReference>
<reference evidence="4" key="1">
    <citation type="journal article" date="2023" name="Commun. Biol.">
        <title>Genome analysis of Parmales, the sister group of diatoms, reveals the evolutionary specialization of diatoms from phago-mixotrophs to photoautotrophs.</title>
        <authorList>
            <person name="Ban H."/>
            <person name="Sato S."/>
            <person name="Yoshikawa S."/>
            <person name="Yamada K."/>
            <person name="Nakamura Y."/>
            <person name="Ichinomiya M."/>
            <person name="Sato N."/>
            <person name="Blanc-Mathieu R."/>
            <person name="Endo H."/>
            <person name="Kuwata A."/>
            <person name="Ogata H."/>
        </authorList>
    </citation>
    <scope>NUCLEOTIDE SEQUENCE [LARGE SCALE GENOMIC DNA]</scope>
    <source>
        <strain evidence="4">NIES 3699</strain>
    </source>
</reference>
<gene>
    <name evidence="3" type="ORF">TrVE_jg11053</name>
</gene>
<dbReference type="AlphaFoldDB" id="A0A9W7BQ58"/>
<keyword evidence="2" id="KW-0732">Signal</keyword>
<keyword evidence="4" id="KW-1185">Reference proteome</keyword>
<organism evidence="3 4">
    <name type="scientific">Triparma verrucosa</name>
    <dbReference type="NCBI Taxonomy" id="1606542"/>
    <lineage>
        <taxon>Eukaryota</taxon>
        <taxon>Sar</taxon>
        <taxon>Stramenopiles</taxon>
        <taxon>Ochrophyta</taxon>
        <taxon>Bolidophyceae</taxon>
        <taxon>Parmales</taxon>
        <taxon>Triparmaceae</taxon>
        <taxon>Triparma</taxon>
    </lineage>
</organism>